<evidence type="ECO:0000259" key="3">
    <source>
        <dbReference type="Pfam" id="PF17667"/>
    </source>
</evidence>
<dbReference type="InterPro" id="IPR040976">
    <property type="entry name" value="Pkinase_fungal"/>
</dbReference>
<dbReference type="PANTHER" id="PTHR38248">
    <property type="entry name" value="FUNK1 6"/>
    <property type="match status" value="1"/>
</dbReference>
<dbReference type="AlphaFoldDB" id="A0A383UL06"/>
<keyword evidence="2" id="KW-1133">Transmembrane helix</keyword>
<dbReference type="Gene3D" id="1.10.510.10">
    <property type="entry name" value="Transferase(Phosphotransferase) domain 1"/>
    <property type="match status" value="1"/>
</dbReference>
<feature type="compositionally biased region" description="Basic and acidic residues" evidence="1">
    <location>
        <begin position="771"/>
        <end position="780"/>
    </location>
</feature>
<accession>A0A383UL06</accession>
<reference evidence="4 5" key="1">
    <citation type="submission" date="2017-11" db="EMBL/GenBank/DDBJ databases">
        <authorList>
            <person name="Kracher B."/>
        </authorList>
    </citation>
    <scope>NUCLEOTIDE SEQUENCE [LARGE SCALE GENOMIC DNA]</scope>
    <source>
        <strain evidence="4 5">RACE1</strain>
    </source>
</reference>
<keyword evidence="2" id="KW-0812">Transmembrane</keyword>
<feature type="region of interest" description="Disordered" evidence="1">
    <location>
        <begin position="157"/>
        <end position="176"/>
    </location>
</feature>
<sequence>MFRTLHFISIPSQYPLPASIFISVTLTIYLPSTSTIAIVIFTQPIFRMDQFNELFEYTARKPLTPILDEFREAVKTNADKLNAITDLIHDLCKYSSKLKENEAISTLEDQLLEILPKIKHNKISVINFDSLINSAESFASDRQIWTDVISIADSLTQKTSSTSTHPQTSARPQKPSNVNLMRDVAEPVGYDKKTASLTEALKAELTGNVYKSVGNFWEVHFESLSCASLTKRVWESYRDNGQCGKDNLFSDQMDEAAMRRWFYALHHRYLGQFLEDAEEPISGEPVVARSSNDPKVRGKFSYINAPSQLKGGMSPRKLDFFIENVALPESDIHEWREVRVVGEFTCSAEQKGEKAHQLMRYVREMFYAQPLRRFVHGFCLHKKHLELWIVDRSGGYSSGEIDVINSQEKLVRALSSYMLMSDEELGLDSFVTYVGQHAYITIPEGDKPLEQIEVVPEPVARPVTIYSRGNTCYQTANGDYLIKFSWGSGTKRSEIDALRLTKEIPGVINLERSGHLYNIETHRKDIDFSSGKRWNMRVWGRILTTGSESASLDRNEFYLKRGLTVAKLSPFGRPLQSCKSVRELLVGIRDAILAHRRLRDEARLLHGDVSEGNIILSPNKEGAMEGILIDLDMSSPIESSRKMDEVFAITGTMRYMALELLWNIKENKFTLPQNYRHDLESFFYVLVVGCICYGREPKSEPKHLEKWFTESAESNYESKLSDIKQHFDAMILDYFPPAFEGVKKLASNLRKILFGQDFDRFGIDESTHDLRTLEENRGDEGNEDKEDLGGGYTGEKEATKRIT</sequence>
<gene>
    <name evidence="4" type="ORF">BLGHR1_11229</name>
</gene>
<dbReference type="SUPFAM" id="SSF56112">
    <property type="entry name" value="Protein kinase-like (PK-like)"/>
    <property type="match status" value="1"/>
</dbReference>
<keyword evidence="2" id="KW-0472">Membrane</keyword>
<dbReference type="EMBL" id="UNSH01000011">
    <property type="protein sequence ID" value="SZF00489.1"/>
    <property type="molecule type" value="Genomic_DNA"/>
</dbReference>
<feature type="region of interest" description="Disordered" evidence="1">
    <location>
        <begin position="771"/>
        <end position="803"/>
    </location>
</feature>
<dbReference type="InterPro" id="IPR011009">
    <property type="entry name" value="Kinase-like_dom_sf"/>
</dbReference>
<evidence type="ECO:0000256" key="2">
    <source>
        <dbReference type="SAM" id="Phobius"/>
    </source>
</evidence>
<feature type="domain" description="Fungal-type protein kinase" evidence="3">
    <location>
        <begin position="329"/>
        <end position="690"/>
    </location>
</feature>
<dbReference type="PANTHER" id="PTHR38248:SF2">
    <property type="entry name" value="FUNK1 11"/>
    <property type="match status" value="1"/>
</dbReference>
<evidence type="ECO:0000313" key="5">
    <source>
        <dbReference type="Proteomes" id="UP000275772"/>
    </source>
</evidence>
<dbReference type="Proteomes" id="UP000275772">
    <property type="component" value="Unassembled WGS sequence"/>
</dbReference>
<protein>
    <recommendedName>
        <fullName evidence="3">Fungal-type protein kinase domain-containing protein</fullName>
    </recommendedName>
</protein>
<organism evidence="4 5">
    <name type="scientific">Blumeria hordei</name>
    <name type="common">Barley powdery mildew</name>
    <name type="synonym">Blumeria graminis f. sp. hordei</name>
    <dbReference type="NCBI Taxonomy" id="2867405"/>
    <lineage>
        <taxon>Eukaryota</taxon>
        <taxon>Fungi</taxon>
        <taxon>Dikarya</taxon>
        <taxon>Ascomycota</taxon>
        <taxon>Pezizomycotina</taxon>
        <taxon>Leotiomycetes</taxon>
        <taxon>Erysiphales</taxon>
        <taxon>Erysiphaceae</taxon>
        <taxon>Blumeria</taxon>
    </lineage>
</organism>
<dbReference type="VEuPathDB" id="FungiDB:BLGHR1_11229"/>
<dbReference type="Pfam" id="PF17667">
    <property type="entry name" value="Pkinase_fungal"/>
    <property type="match status" value="1"/>
</dbReference>
<feature type="transmembrane region" description="Helical" evidence="2">
    <location>
        <begin position="20"/>
        <end position="41"/>
    </location>
</feature>
<name>A0A383UL06_BLUHO</name>
<feature type="compositionally biased region" description="Basic and acidic residues" evidence="1">
    <location>
        <begin position="794"/>
        <end position="803"/>
    </location>
</feature>
<proteinExistence type="predicted"/>
<evidence type="ECO:0000313" key="4">
    <source>
        <dbReference type="EMBL" id="SZF00489.1"/>
    </source>
</evidence>
<evidence type="ECO:0000256" key="1">
    <source>
        <dbReference type="SAM" id="MobiDB-lite"/>
    </source>
</evidence>